<accession>A0A7C5QLB7</accession>
<evidence type="ECO:0000256" key="3">
    <source>
        <dbReference type="ARBA" id="ARBA00012438"/>
    </source>
</evidence>
<keyword evidence="6" id="KW-0418">Kinase</keyword>
<evidence type="ECO:0000256" key="5">
    <source>
        <dbReference type="ARBA" id="ARBA00022679"/>
    </source>
</evidence>
<evidence type="ECO:0000313" key="10">
    <source>
        <dbReference type="EMBL" id="HHJ64220.1"/>
    </source>
</evidence>
<dbReference type="InterPro" id="IPR050398">
    <property type="entry name" value="HssS/ArlS-like"/>
</dbReference>
<feature type="domain" description="HAMP" evidence="9">
    <location>
        <begin position="316"/>
        <end position="368"/>
    </location>
</feature>
<comment type="subcellular location">
    <subcellularLocation>
        <location evidence="2">Membrane</location>
        <topology evidence="2">Multi-pass membrane protein</topology>
    </subcellularLocation>
</comment>
<evidence type="ECO:0000256" key="1">
    <source>
        <dbReference type="ARBA" id="ARBA00000085"/>
    </source>
</evidence>
<protein>
    <recommendedName>
        <fullName evidence="3">histidine kinase</fullName>
        <ecNumber evidence="3">2.7.13.3</ecNumber>
    </recommendedName>
</protein>
<comment type="catalytic activity">
    <reaction evidence="1">
        <text>ATP + protein L-histidine = ADP + protein N-phospho-L-histidine.</text>
        <dbReference type="EC" id="2.7.13.3"/>
    </reaction>
</comment>
<dbReference type="SUPFAM" id="SSF158472">
    <property type="entry name" value="HAMP domain-like"/>
    <property type="match status" value="1"/>
</dbReference>
<dbReference type="EMBL" id="DRNB01000175">
    <property type="protein sequence ID" value="HHJ64220.1"/>
    <property type="molecule type" value="Genomic_DNA"/>
</dbReference>
<keyword evidence="4" id="KW-0597">Phosphoprotein</keyword>
<dbReference type="GO" id="GO:0005886">
    <property type="term" value="C:plasma membrane"/>
    <property type="evidence" value="ECO:0007669"/>
    <property type="project" value="TreeGrafter"/>
</dbReference>
<dbReference type="PANTHER" id="PTHR45528">
    <property type="entry name" value="SENSOR HISTIDINE KINASE CPXA"/>
    <property type="match status" value="1"/>
</dbReference>
<dbReference type="SUPFAM" id="SSF103190">
    <property type="entry name" value="Sensory domain-like"/>
    <property type="match status" value="1"/>
</dbReference>
<dbReference type="InterPro" id="IPR029151">
    <property type="entry name" value="Sensor-like_sf"/>
</dbReference>
<dbReference type="InterPro" id="IPR029150">
    <property type="entry name" value="dCache_3"/>
</dbReference>
<evidence type="ECO:0000259" key="9">
    <source>
        <dbReference type="PROSITE" id="PS50885"/>
    </source>
</evidence>
<reference evidence="10" key="1">
    <citation type="journal article" date="2020" name="mSystems">
        <title>Genome- and Community-Level Interaction Insights into Carbon Utilization and Element Cycling Functions of Hydrothermarchaeota in Hydrothermal Sediment.</title>
        <authorList>
            <person name="Zhou Z."/>
            <person name="Liu Y."/>
            <person name="Xu W."/>
            <person name="Pan J."/>
            <person name="Luo Z.H."/>
            <person name="Li M."/>
        </authorList>
    </citation>
    <scope>NUCLEOTIDE SEQUENCE [LARGE SCALE GENOMIC DNA]</scope>
    <source>
        <strain evidence="10">HyVt-501</strain>
    </source>
</reference>
<feature type="transmembrane region" description="Helical" evidence="8">
    <location>
        <begin position="20"/>
        <end position="38"/>
    </location>
</feature>
<evidence type="ECO:0000256" key="8">
    <source>
        <dbReference type="SAM" id="Phobius"/>
    </source>
</evidence>
<dbReference type="CDD" id="cd06225">
    <property type="entry name" value="HAMP"/>
    <property type="match status" value="1"/>
</dbReference>
<feature type="transmembrane region" description="Helical" evidence="8">
    <location>
        <begin position="291"/>
        <end position="314"/>
    </location>
</feature>
<dbReference type="Gene3D" id="6.10.340.10">
    <property type="match status" value="1"/>
</dbReference>
<dbReference type="EC" id="2.7.13.3" evidence="3"/>
<evidence type="ECO:0000256" key="6">
    <source>
        <dbReference type="ARBA" id="ARBA00022777"/>
    </source>
</evidence>
<keyword evidence="8" id="KW-1133">Transmembrane helix</keyword>
<keyword evidence="8" id="KW-0812">Transmembrane</keyword>
<dbReference type="Pfam" id="PF14827">
    <property type="entry name" value="dCache_3"/>
    <property type="match status" value="1"/>
</dbReference>
<sequence length="371" mass="43122">MLGNFFRNASLVEKFLIPNIFVVIIFFLSVGTLSYVLIKQQLRKQAEDILSNSYKLFQEQVRMKERMGLSVAYLVSRDPEVKRALATRNRRLLHKYVRVRADLELLTGIYDLRLHFLTPLAVSFFRTWNPERFGIDVSKFRRIIVTVAQRRTPQKGIEIGLRRALVTGAYPVMEGRRYLGAVELITPFNPIMDQLKELTGVDSMMLVSRKAAAHAEWKKEAERVGDYFLYYETNPVLRKLMLRALDVPGTVLIEQNYAIVARPVFDFSRKSVGLLVMSYDLTPIIDSYKQLGIYILMFIFIFVVATFFMSYMIFKKYVEEPINTLIDHTERISMGDVDQKIPIDSKDEIGKLAEAFERMRISIKKVMDLLR</sequence>
<dbReference type="InterPro" id="IPR003660">
    <property type="entry name" value="HAMP_dom"/>
</dbReference>
<evidence type="ECO:0000256" key="7">
    <source>
        <dbReference type="ARBA" id="ARBA00023136"/>
    </source>
</evidence>
<dbReference type="GO" id="GO:0000155">
    <property type="term" value="F:phosphorelay sensor kinase activity"/>
    <property type="evidence" value="ECO:0007669"/>
    <property type="project" value="TreeGrafter"/>
</dbReference>
<gene>
    <name evidence="10" type="ORF">ENJ61_04855</name>
</gene>
<organism evidence="10">
    <name type="scientific">Aquifex aeolicus</name>
    <dbReference type="NCBI Taxonomy" id="63363"/>
    <lineage>
        <taxon>Bacteria</taxon>
        <taxon>Pseudomonadati</taxon>
        <taxon>Aquificota</taxon>
        <taxon>Aquificia</taxon>
        <taxon>Aquificales</taxon>
        <taxon>Aquificaceae</taxon>
        <taxon>Aquifex</taxon>
    </lineage>
</organism>
<evidence type="ECO:0000256" key="2">
    <source>
        <dbReference type="ARBA" id="ARBA00004141"/>
    </source>
</evidence>
<proteinExistence type="predicted"/>
<dbReference type="Proteomes" id="UP000885792">
    <property type="component" value="Unassembled WGS sequence"/>
</dbReference>
<name>A0A7C5QLB7_AQUAO</name>
<dbReference type="Pfam" id="PF00672">
    <property type="entry name" value="HAMP"/>
    <property type="match status" value="1"/>
</dbReference>
<evidence type="ECO:0000256" key="4">
    <source>
        <dbReference type="ARBA" id="ARBA00022553"/>
    </source>
</evidence>
<dbReference type="PROSITE" id="PS50885">
    <property type="entry name" value="HAMP"/>
    <property type="match status" value="1"/>
</dbReference>
<keyword evidence="5" id="KW-0808">Transferase</keyword>
<comment type="caution">
    <text evidence="10">The sequence shown here is derived from an EMBL/GenBank/DDBJ whole genome shotgun (WGS) entry which is preliminary data.</text>
</comment>
<dbReference type="PANTHER" id="PTHR45528:SF10">
    <property type="entry name" value="METHYL-ACCEPTING CHEMOTAXIS PROTEIN"/>
    <property type="match status" value="1"/>
</dbReference>
<dbReference type="AlphaFoldDB" id="A0A7C5QLB7"/>
<keyword evidence="7 8" id="KW-0472">Membrane</keyword>
<dbReference type="SMART" id="SM00304">
    <property type="entry name" value="HAMP"/>
    <property type="match status" value="1"/>
</dbReference>